<proteinExistence type="predicted"/>
<dbReference type="EMBL" id="REGN01003713">
    <property type="protein sequence ID" value="RNA21202.1"/>
    <property type="molecule type" value="Genomic_DNA"/>
</dbReference>
<dbReference type="Proteomes" id="UP000276133">
    <property type="component" value="Unassembled WGS sequence"/>
</dbReference>
<dbReference type="AlphaFoldDB" id="A0A3M7RC80"/>
<evidence type="ECO:0000313" key="1">
    <source>
        <dbReference type="EMBL" id="RNA21202.1"/>
    </source>
</evidence>
<gene>
    <name evidence="1" type="ORF">BpHYR1_029241</name>
</gene>
<sequence length="72" mass="8668">MWGELKLVFQKLKLGTHQNRLLDLSIRLNYKVSSIKHLLLAIQINIIQFNYLKRQKIYETAIMTDEWSFFNV</sequence>
<protein>
    <submittedName>
        <fullName evidence="1">Uncharacterized protein</fullName>
    </submittedName>
</protein>
<name>A0A3M7RC80_BRAPC</name>
<keyword evidence="2" id="KW-1185">Reference proteome</keyword>
<accession>A0A3M7RC80</accession>
<organism evidence="1 2">
    <name type="scientific">Brachionus plicatilis</name>
    <name type="common">Marine rotifer</name>
    <name type="synonym">Brachionus muelleri</name>
    <dbReference type="NCBI Taxonomy" id="10195"/>
    <lineage>
        <taxon>Eukaryota</taxon>
        <taxon>Metazoa</taxon>
        <taxon>Spiralia</taxon>
        <taxon>Gnathifera</taxon>
        <taxon>Rotifera</taxon>
        <taxon>Eurotatoria</taxon>
        <taxon>Monogononta</taxon>
        <taxon>Pseudotrocha</taxon>
        <taxon>Ploima</taxon>
        <taxon>Brachionidae</taxon>
        <taxon>Brachionus</taxon>
    </lineage>
</organism>
<evidence type="ECO:0000313" key="2">
    <source>
        <dbReference type="Proteomes" id="UP000276133"/>
    </source>
</evidence>
<reference evidence="1 2" key="1">
    <citation type="journal article" date="2018" name="Sci. Rep.">
        <title>Genomic signatures of local adaptation to the degree of environmental predictability in rotifers.</title>
        <authorList>
            <person name="Franch-Gras L."/>
            <person name="Hahn C."/>
            <person name="Garcia-Roger E.M."/>
            <person name="Carmona M.J."/>
            <person name="Serra M."/>
            <person name="Gomez A."/>
        </authorList>
    </citation>
    <scope>NUCLEOTIDE SEQUENCE [LARGE SCALE GENOMIC DNA]</scope>
    <source>
        <strain evidence="1">HYR1</strain>
    </source>
</reference>
<comment type="caution">
    <text evidence="1">The sequence shown here is derived from an EMBL/GenBank/DDBJ whole genome shotgun (WGS) entry which is preliminary data.</text>
</comment>